<accession>A0A518C6T9</accession>
<proteinExistence type="predicted"/>
<evidence type="ECO:0000313" key="1">
    <source>
        <dbReference type="EMBL" id="QDU74938.1"/>
    </source>
</evidence>
<evidence type="ECO:0000313" key="2">
    <source>
        <dbReference type="Proteomes" id="UP000318626"/>
    </source>
</evidence>
<protein>
    <submittedName>
        <fullName evidence="1">Uncharacterized protein</fullName>
    </submittedName>
</protein>
<keyword evidence="2" id="KW-1185">Reference proteome</keyword>
<dbReference type="RefSeq" id="WP_165698679.1">
    <property type="nucleotide sequence ID" value="NZ_CP036289.1"/>
</dbReference>
<dbReference type="Proteomes" id="UP000318626">
    <property type="component" value="Chromosome"/>
</dbReference>
<gene>
    <name evidence="1" type="ORF">Pan97_19580</name>
</gene>
<name>A0A518C6T9_9BACT</name>
<organism evidence="1 2">
    <name type="scientific">Bremerella volcania</name>
    <dbReference type="NCBI Taxonomy" id="2527984"/>
    <lineage>
        <taxon>Bacteria</taxon>
        <taxon>Pseudomonadati</taxon>
        <taxon>Planctomycetota</taxon>
        <taxon>Planctomycetia</taxon>
        <taxon>Pirellulales</taxon>
        <taxon>Pirellulaceae</taxon>
        <taxon>Bremerella</taxon>
    </lineage>
</organism>
<dbReference type="KEGG" id="bvo:Pan97_19580"/>
<dbReference type="EMBL" id="CP036289">
    <property type="protein sequence ID" value="QDU74938.1"/>
    <property type="molecule type" value="Genomic_DNA"/>
</dbReference>
<sequence length="53" mass="5515">MTYVSTSPNQLYQNHIPGKAPAFIAKLLPATTASEFLLTRIADKPAGAVDGAG</sequence>
<reference evidence="2" key="1">
    <citation type="submission" date="2019-02" db="EMBL/GenBank/DDBJ databases">
        <title>Deep-cultivation of Planctomycetes and their phenomic and genomic characterization uncovers novel biology.</title>
        <authorList>
            <person name="Wiegand S."/>
            <person name="Jogler M."/>
            <person name="Boedeker C."/>
            <person name="Pinto D."/>
            <person name="Vollmers J."/>
            <person name="Rivas-Marin E."/>
            <person name="Kohn T."/>
            <person name="Peeters S.H."/>
            <person name="Heuer A."/>
            <person name="Rast P."/>
            <person name="Oberbeckmann S."/>
            <person name="Bunk B."/>
            <person name="Jeske O."/>
            <person name="Meyerdierks A."/>
            <person name="Storesund J.E."/>
            <person name="Kallscheuer N."/>
            <person name="Luecker S."/>
            <person name="Lage O.M."/>
            <person name="Pohl T."/>
            <person name="Merkel B.J."/>
            <person name="Hornburger P."/>
            <person name="Mueller R.-W."/>
            <person name="Bruemmer F."/>
            <person name="Labrenz M."/>
            <person name="Spormann A.M."/>
            <person name="Op den Camp H."/>
            <person name="Overmann J."/>
            <person name="Amann R."/>
            <person name="Jetten M.S.M."/>
            <person name="Mascher T."/>
            <person name="Medema M.H."/>
            <person name="Devos D.P."/>
            <person name="Kaster A.-K."/>
            <person name="Ovreas L."/>
            <person name="Rohde M."/>
            <person name="Galperin M.Y."/>
            <person name="Jogler C."/>
        </authorList>
    </citation>
    <scope>NUCLEOTIDE SEQUENCE [LARGE SCALE GENOMIC DNA]</scope>
    <source>
        <strain evidence="2">Pan97</strain>
    </source>
</reference>
<dbReference type="AlphaFoldDB" id="A0A518C6T9"/>